<sequence>MAKTASDGLSQEEREAVKNRAKELRDQAKAGKSREAGTKQVLEAIDKLDGTDREIAEGLHKVVGEVAPDLVPKTYYGFPAYANAAGKVVVFTQPASKFKTRYATIQFDETAHLDDGDFWSTGFAVLAWTPAVEKKITELVAAAVA</sequence>
<evidence type="ECO:0000313" key="2">
    <source>
        <dbReference type="EMBL" id="KJL40231.1"/>
    </source>
</evidence>
<keyword evidence="3" id="KW-1185">Reference proteome</keyword>
<dbReference type="EMBL" id="JYJA01000040">
    <property type="protein sequence ID" value="KJL40231.1"/>
    <property type="molecule type" value="Genomic_DNA"/>
</dbReference>
<dbReference type="Proteomes" id="UP000034098">
    <property type="component" value="Unassembled WGS sequence"/>
</dbReference>
<feature type="compositionally biased region" description="Basic and acidic residues" evidence="1">
    <location>
        <begin position="11"/>
        <end position="37"/>
    </location>
</feature>
<reference evidence="2 3" key="1">
    <citation type="submission" date="2015-02" db="EMBL/GenBank/DDBJ databases">
        <title>Draft genome sequences of ten Microbacterium spp. with emphasis on heavy metal contaminated environments.</title>
        <authorList>
            <person name="Corretto E."/>
        </authorList>
    </citation>
    <scope>NUCLEOTIDE SEQUENCE [LARGE SCALE GENOMIC DNA]</scope>
    <source>
        <strain evidence="2 3">DSM 8608</strain>
    </source>
</reference>
<dbReference type="AlphaFoldDB" id="A0A0M2H8C2"/>
<dbReference type="RefSeq" id="WP_045302213.1">
    <property type="nucleotide sequence ID" value="NZ_JYJA01000040.1"/>
</dbReference>
<organism evidence="2 3">
    <name type="scientific">Microbacterium trichothecenolyticum</name>
    <name type="common">Aureobacterium trichothecenolyticum</name>
    <dbReference type="NCBI Taxonomy" id="69370"/>
    <lineage>
        <taxon>Bacteria</taxon>
        <taxon>Bacillati</taxon>
        <taxon>Actinomycetota</taxon>
        <taxon>Actinomycetes</taxon>
        <taxon>Micrococcales</taxon>
        <taxon>Microbacteriaceae</taxon>
        <taxon>Microbacterium</taxon>
    </lineage>
</organism>
<protein>
    <recommendedName>
        <fullName evidence="4">YdhG-like domain-containing protein</fullName>
    </recommendedName>
</protein>
<dbReference type="OrthoDB" id="32458at2"/>
<gene>
    <name evidence="2" type="ORF">RS82_03557</name>
</gene>
<evidence type="ECO:0000313" key="3">
    <source>
        <dbReference type="Proteomes" id="UP000034098"/>
    </source>
</evidence>
<evidence type="ECO:0000256" key="1">
    <source>
        <dbReference type="SAM" id="MobiDB-lite"/>
    </source>
</evidence>
<feature type="region of interest" description="Disordered" evidence="1">
    <location>
        <begin position="1"/>
        <end position="37"/>
    </location>
</feature>
<comment type="caution">
    <text evidence="2">The sequence shown here is derived from an EMBL/GenBank/DDBJ whole genome shotgun (WGS) entry which is preliminary data.</text>
</comment>
<dbReference type="PATRIC" id="fig|69370.6.peg.3619"/>
<proteinExistence type="predicted"/>
<dbReference type="SUPFAM" id="SSF159888">
    <property type="entry name" value="YdhG-like"/>
    <property type="match status" value="1"/>
</dbReference>
<evidence type="ECO:0008006" key="4">
    <source>
        <dbReference type="Google" id="ProtNLM"/>
    </source>
</evidence>
<accession>A0A0M2H8C2</accession>
<name>A0A0M2H8C2_MICTR</name>